<evidence type="ECO:0000313" key="7">
    <source>
        <dbReference type="Proteomes" id="UP000019028"/>
    </source>
</evidence>
<evidence type="ECO:0000256" key="2">
    <source>
        <dbReference type="ARBA" id="ARBA00023125"/>
    </source>
</evidence>
<dbReference type="HOGENOM" id="CLU_069356_28_0_6"/>
<dbReference type="PATRIC" id="fig|1239307.3.peg.2498"/>
<feature type="domain" description="HTH tetR-type" evidence="5">
    <location>
        <begin position="8"/>
        <end position="70"/>
    </location>
</feature>
<evidence type="ECO:0000259" key="5">
    <source>
        <dbReference type="PROSITE" id="PS50977"/>
    </source>
</evidence>
<feature type="DNA-binding region" description="H-T-H motif" evidence="4">
    <location>
        <begin position="33"/>
        <end position="52"/>
    </location>
</feature>
<keyword evidence="2 4" id="KW-0238">DNA-binding</keyword>
<dbReference type="PANTHER" id="PTHR47506">
    <property type="entry name" value="TRANSCRIPTIONAL REGULATORY PROTEIN"/>
    <property type="match status" value="1"/>
</dbReference>
<dbReference type="Gene3D" id="1.10.10.60">
    <property type="entry name" value="Homeodomain-like"/>
    <property type="match status" value="1"/>
</dbReference>
<dbReference type="InterPro" id="IPR036271">
    <property type="entry name" value="Tet_transcr_reg_TetR-rel_C_sf"/>
</dbReference>
<protein>
    <submittedName>
        <fullName evidence="6">TetR family transcriptional regulator</fullName>
    </submittedName>
</protein>
<keyword evidence="7" id="KW-1185">Reference proteome</keyword>
<dbReference type="EMBL" id="CP006569">
    <property type="protein sequence ID" value="AHF77300.1"/>
    <property type="molecule type" value="Genomic_DNA"/>
</dbReference>
<dbReference type="SUPFAM" id="SSF46689">
    <property type="entry name" value="Homeodomain-like"/>
    <property type="match status" value="1"/>
</dbReference>
<dbReference type="AlphaFoldDB" id="W0HYK7"/>
<evidence type="ECO:0000313" key="6">
    <source>
        <dbReference type="EMBL" id="AHF77300.1"/>
    </source>
</evidence>
<dbReference type="PANTHER" id="PTHR47506:SF1">
    <property type="entry name" value="HTH-TYPE TRANSCRIPTIONAL REGULATOR YJDC"/>
    <property type="match status" value="1"/>
</dbReference>
<reference evidence="6 7" key="1">
    <citation type="journal article" date="2014" name="Genome Biol. Evol.">
        <title>Genome degeneration and adaptation in a nascent stage of symbiosis.</title>
        <authorList>
            <person name="Oakeson K.F."/>
            <person name="Gil R."/>
            <person name="Clayton A.L."/>
            <person name="Dunn D.M."/>
            <person name="von Niederhausern A.C."/>
            <person name="Hamil C."/>
            <person name="Aoyagi A."/>
            <person name="Duval B."/>
            <person name="Baca A."/>
            <person name="Silva F.J."/>
            <person name="Vallier A."/>
            <person name="Jackson D.G."/>
            <person name="Latorre A."/>
            <person name="Weiss R.B."/>
            <person name="Heddi A."/>
            <person name="Moya A."/>
            <person name="Dale C."/>
        </authorList>
    </citation>
    <scope>NUCLEOTIDE SEQUENCE [LARGE SCALE GENOMIC DNA]</scope>
    <source>
        <strain evidence="6 7">HS1</strain>
    </source>
</reference>
<dbReference type="Proteomes" id="UP000019028">
    <property type="component" value="Chromosome"/>
</dbReference>
<dbReference type="SUPFAM" id="SSF48498">
    <property type="entry name" value="Tetracyclin repressor-like, C-terminal domain"/>
    <property type="match status" value="1"/>
</dbReference>
<dbReference type="PROSITE" id="PS50977">
    <property type="entry name" value="HTH_TETR_2"/>
    <property type="match status" value="1"/>
</dbReference>
<dbReference type="RefSeq" id="WP_420480342.1">
    <property type="nucleotide sequence ID" value="NZ_CP006569.1"/>
</dbReference>
<dbReference type="Gene3D" id="1.10.357.10">
    <property type="entry name" value="Tetracycline Repressor, domain 2"/>
    <property type="match status" value="1"/>
</dbReference>
<evidence type="ECO:0000256" key="1">
    <source>
        <dbReference type="ARBA" id="ARBA00023015"/>
    </source>
</evidence>
<keyword evidence="3" id="KW-0804">Transcription</keyword>
<gene>
    <name evidence="6" type="ORF">Sant_2255</name>
</gene>
<organism evidence="6 7">
    <name type="scientific">Sodalis praecaptivus</name>
    <dbReference type="NCBI Taxonomy" id="1239307"/>
    <lineage>
        <taxon>Bacteria</taxon>
        <taxon>Pseudomonadati</taxon>
        <taxon>Pseudomonadota</taxon>
        <taxon>Gammaproteobacteria</taxon>
        <taxon>Enterobacterales</taxon>
        <taxon>Bruguierivoracaceae</taxon>
        <taxon>Sodalis</taxon>
    </lineage>
</organism>
<keyword evidence="1" id="KW-0805">Transcription regulation</keyword>
<dbReference type="InterPro" id="IPR001647">
    <property type="entry name" value="HTH_TetR"/>
</dbReference>
<evidence type="ECO:0000256" key="4">
    <source>
        <dbReference type="PROSITE-ProRule" id="PRU00335"/>
    </source>
</evidence>
<dbReference type="InterPro" id="IPR009057">
    <property type="entry name" value="Homeodomain-like_sf"/>
</dbReference>
<accession>W0HYK7</accession>
<name>W0HYK7_9GAMM</name>
<evidence type="ECO:0000256" key="3">
    <source>
        <dbReference type="ARBA" id="ARBA00023163"/>
    </source>
</evidence>
<dbReference type="GO" id="GO:0003677">
    <property type="term" value="F:DNA binding"/>
    <property type="evidence" value="ECO:0007669"/>
    <property type="project" value="UniProtKB-UniRule"/>
</dbReference>
<proteinExistence type="predicted"/>
<sequence length="212" mass="23001">MRTGRPRTFDREAAVSQAMHLFWEHGYESTSLAQLKAAIGRGITAPSFYAAFGSKEALFREAVDRYLTTYGRVTDPLWQAELPPRAAIETALLRSARMQCEPGHPQGCMVALGVMTACSAANKPLMQPLADSRQRTRSGLQRCLARGVETGELQRNSDIPALTVAFDGFLLGISTLARDGIPLAAIEGGITQIMSLWDNNRAANPPRQAAGQ</sequence>
<dbReference type="Pfam" id="PF00440">
    <property type="entry name" value="TetR_N"/>
    <property type="match status" value="1"/>
</dbReference>
<dbReference type="KEGG" id="sod:Sant_2255"/>